<dbReference type="Proteomes" id="UP000293142">
    <property type="component" value="Unassembled WGS sequence"/>
</dbReference>
<evidence type="ECO:0000259" key="2">
    <source>
        <dbReference type="SMART" id="SM00047"/>
    </source>
</evidence>
<reference evidence="3 4" key="1">
    <citation type="submission" date="2019-02" db="EMBL/GenBank/DDBJ databases">
        <title>Paenibacillus sp. nov., isolated from surface-sterilized tissue of Thalictrum simplex L.</title>
        <authorList>
            <person name="Tuo L."/>
        </authorList>
    </citation>
    <scope>NUCLEOTIDE SEQUENCE [LARGE SCALE GENOMIC DNA]</scope>
    <source>
        <strain evidence="3 4">N2SHLJ1</strain>
    </source>
</reference>
<keyword evidence="4" id="KW-1185">Reference proteome</keyword>
<evidence type="ECO:0000256" key="1">
    <source>
        <dbReference type="ARBA" id="ARBA00022801"/>
    </source>
</evidence>
<sequence>MNPPDFIAKLAPMAVYDMSRTGVLASITIAQAALESAWGAAAPGNNLFGIKGSGQQLPTQEYMNGSFVTVTDGFRVYDSWEGSVIDHSQFLLAGGRYAAAGFFVYCQALDYAGAAQALQNAGYATDPGYAAKLITMIRQYGLAEFDREGSENKMVFEHDWQWKLLGDALDGLYKKGLISDYTWAEKAYKRELTQSELAWLNTIIYARQQGIGV</sequence>
<evidence type="ECO:0000313" key="3">
    <source>
        <dbReference type="EMBL" id="TBL69324.1"/>
    </source>
</evidence>
<dbReference type="GO" id="GO:0071973">
    <property type="term" value="P:bacterial-type flagellum-dependent cell motility"/>
    <property type="evidence" value="ECO:0007669"/>
    <property type="project" value="TreeGrafter"/>
</dbReference>
<evidence type="ECO:0000313" key="4">
    <source>
        <dbReference type="Proteomes" id="UP000293142"/>
    </source>
</evidence>
<dbReference type="EMBL" id="SIRE01000039">
    <property type="protein sequence ID" value="TBL69324.1"/>
    <property type="molecule type" value="Genomic_DNA"/>
</dbReference>
<dbReference type="PRINTS" id="PR01002">
    <property type="entry name" value="FLGFLGJ"/>
</dbReference>
<dbReference type="PANTHER" id="PTHR33308">
    <property type="entry name" value="PEPTIDOGLYCAN HYDROLASE FLGJ"/>
    <property type="match status" value="1"/>
</dbReference>
<dbReference type="OrthoDB" id="977752at2"/>
<keyword evidence="1" id="KW-0378">Hydrolase</keyword>
<gene>
    <name evidence="3" type="ORF">EYB31_36295</name>
</gene>
<dbReference type="SMART" id="SM00047">
    <property type="entry name" value="LYZ2"/>
    <property type="match status" value="1"/>
</dbReference>
<proteinExistence type="predicted"/>
<dbReference type="PANTHER" id="PTHR33308:SF9">
    <property type="entry name" value="PEPTIDOGLYCAN HYDROLASE FLGJ"/>
    <property type="match status" value="1"/>
</dbReference>
<organism evidence="3 4">
    <name type="scientific">Paenibacillus thalictri</name>
    <dbReference type="NCBI Taxonomy" id="2527873"/>
    <lineage>
        <taxon>Bacteria</taxon>
        <taxon>Bacillati</taxon>
        <taxon>Bacillota</taxon>
        <taxon>Bacilli</taxon>
        <taxon>Bacillales</taxon>
        <taxon>Paenibacillaceae</taxon>
        <taxon>Paenibacillus</taxon>
    </lineage>
</organism>
<comment type="caution">
    <text evidence="3">The sequence shown here is derived from an EMBL/GenBank/DDBJ whole genome shotgun (WGS) entry which is preliminary data.</text>
</comment>
<dbReference type="GO" id="GO:0004040">
    <property type="term" value="F:amidase activity"/>
    <property type="evidence" value="ECO:0007669"/>
    <property type="project" value="InterPro"/>
</dbReference>
<dbReference type="InterPro" id="IPR051056">
    <property type="entry name" value="Glycosyl_Hydrolase_73"/>
</dbReference>
<feature type="domain" description="Mannosyl-glycoprotein endo-beta-N-acetylglucosamidase-like" evidence="2">
    <location>
        <begin position="2"/>
        <end position="146"/>
    </location>
</feature>
<accession>A0A4Q9DFY8</accession>
<dbReference type="Gene3D" id="1.10.530.10">
    <property type="match status" value="1"/>
</dbReference>
<protein>
    <recommendedName>
        <fullName evidence="2">Mannosyl-glycoprotein endo-beta-N-acetylglucosamidase-like domain-containing protein</fullName>
    </recommendedName>
</protein>
<name>A0A4Q9DFY8_9BACL</name>
<dbReference type="Pfam" id="PF01832">
    <property type="entry name" value="Glucosaminidase"/>
    <property type="match status" value="1"/>
</dbReference>
<dbReference type="InterPro" id="IPR002901">
    <property type="entry name" value="MGlyc_endo_b_GlcNAc-like_dom"/>
</dbReference>
<dbReference type="AlphaFoldDB" id="A0A4Q9DFY8"/>